<evidence type="ECO:0000313" key="2">
    <source>
        <dbReference type="Proteomes" id="UP000663824"/>
    </source>
</evidence>
<dbReference type="AlphaFoldDB" id="A0A816YAD6"/>
<organism evidence="1 2">
    <name type="scientific">Rotaria magnacalcarata</name>
    <dbReference type="NCBI Taxonomy" id="392030"/>
    <lineage>
        <taxon>Eukaryota</taxon>
        <taxon>Metazoa</taxon>
        <taxon>Spiralia</taxon>
        <taxon>Gnathifera</taxon>
        <taxon>Rotifera</taxon>
        <taxon>Eurotatoria</taxon>
        <taxon>Bdelloidea</taxon>
        <taxon>Philodinida</taxon>
        <taxon>Philodinidae</taxon>
        <taxon>Rotaria</taxon>
    </lineage>
</organism>
<proteinExistence type="predicted"/>
<name>A0A816YAD6_9BILA</name>
<accession>A0A816YAD6</accession>
<comment type="caution">
    <text evidence="1">The sequence shown here is derived from an EMBL/GenBank/DDBJ whole genome shotgun (WGS) entry which is preliminary data.</text>
</comment>
<protein>
    <submittedName>
        <fullName evidence="1">Uncharacterized protein</fullName>
    </submittedName>
</protein>
<gene>
    <name evidence="1" type="ORF">MBJ925_LOCUS32298</name>
</gene>
<dbReference type="EMBL" id="CAJNRE010017633">
    <property type="protein sequence ID" value="CAF2156294.1"/>
    <property type="molecule type" value="Genomic_DNA"/>
</dbReference>
<dbReference type="Proteomes" id="UP000663824">
    <property type="component" value="Unassembled WGS sequence"/>
</dbReference>
<sequence>MTSSTTLNEFFYFKFDQYISSRIPIDERISMRDIENYTEQFFGEKLPKARHVEFYCYKTRKFITINDEVLLSENSPFLIDLPRTVKNYHDGPDDLILYIVDDTDLIAESSVPKENTNCQILSVNLDDDEDDALLNLFNVGRIEVPSNNNISISVSEDFCDAYPSPNALLGLVERIQYGYQNPAPISFKESEAIINSIEENHHLPKIRFSHDVKRDCNKDNYLTNVFRLDQLAINQIIVSNTKKGISFIQGDKAEDEERNQVLPKIQGLRQFKNGPYTNLCIYAVYEVLEKNGDRVWYEHKDKKFLLENELQPNAQPYNPIRFSLNTIDLTESEEFVLKIYMLTKWAKDTRKTFIYRLDEANTRLIHEAPHEMLASSKHIPPVRLLGVIEDANGFIWNSLFLSDFMLPFTKVPKRTRSDSLPTTSGESKRKKSRILKISILA</sequence>
<evidence type="ECO:0000313" key="1">
    <source>
        <dbReference type="EMBL" id="CAF2156294.1"/>
    </source>
</evidence>
<reference evidence="1" key="1">
    <citation type="submission" date="2021-02" db="EMBL/GenBank/DDBJ databases">
        <authorList>
            <person name="Nowell W R."/>
        </authorList>
    </citation>
    <scope>NUCLEOTIDE SEQUENCE</scope>
</reference>